<reference evidence="7" key="2">
    <citation type="submission" date="2020-10" db="EMBL/GenBank/DDBJ databases">
        <title>Mucilaginibacter sp. nov., isolated from soil.</title>
        <authorList>
            <person name="Jeon C.O."/>
        </authorList>
    </citation>
    <scope>NUCLEOTIDE SEQUENCE</scope>
    <source>
        <strain evidence="7">R11</strain>
    </source>
</reference>
<dbReference type="InterPro" id="IPR003382">
    <property type="entry name" value="Flavoprotein"/>
</dbReference>
<feature type="binding site" evidence="3">
    <location>
        <position position="289"/>
    </location>
    <ligand>
        <name>CTP</name>
        <dbReference type="ChEBI" id="CHEBI:37563"/>
    </ligand>
</feature>
<comment type="similarity">
    <text evidence="3 4">In the C-terminal section; belongs to the PPC synthetase family.</text>
</comment>
<keyword evidence="3" id="KW-0460">Magnesium</keyword>
<evidence type="ECO:0000313" key="8">
    <source>
        <dbReference type="Proteomes" id="UP000638732"/>
    </source>
</evidence>
<comment type="cofactor">
    <cofactor evidence="3">
        <name>FMN</name>
        <dbReference type="ChEBI" id="CHEBI:58210"/>
    </cofactor>
    <text evidence="3">Binds 1 FMN per subunit.</text>
</comment>
<protein>
    <recommendedName>
        <fullName evidence="3">Coenzyme A biosynthesis bifunctional protein CoaBC</fullName>
    </recommendedName>
    <alternativeName>
        <fullName evidence="3">DNA/pantothenate metabolism flavoprotein</fullName>
    </alternativeName>
    <alternativeName>
        <fullName evidence="3">Phosphopantothenoylcysteine synthetase/decarboxylase</fullName>
        <shortName evidence="3">PPCS-PPCDC</shortName>
    </alternativeName>
    <domain>
        <recommendedName>
            <fullName evidence="3">Phosphopantothenoylcysteine decarboxylase</fullName>
            <shortName evidence="3">PPC decarboxylase</shortName>
            <shortName evidence="3">PPC-DC</shortName>
            <ecNumber evidence="3">4.1.1.36</ecNumber>
        </recommendedName>
        <alternativeName>
            <fullName evidence="3">CoaC</fullName>
        </alternativeName>
    </domain>
    <domain>
        <recommendedName>
            <fullName evidence="3">Phosphopantothenate--cysteine ligase</fullName>
            <ecNumber evidence="3">6.3.2.5</ecNumber>
        </recommendedName>
        <alternativeName>
            <fullName evidence="3">CoaB</fullName>
        </alternativeName>
        <alternativeName>
            <fullName evidence="3">Phosphopantothenoylcysteine synthetase</fullName>
            <shortName evidence="3">PPC synthetase</shortName>
            <shortName evidence="3">PPC-S</shortName>
        </alternativeName>
    </domain>
</protein>
<dbReference type="InterPro" id="IPR007085">
    <property type="entry name" value="DNA/pantothenate-metab_flavo_C"/>
</dbReference>
<dbReference type="Proteomes" id="UP000638732">
    <property type="component" value="Unassembled WGS sequence"/>
</dbReference>
<feature type="domain" description="Flavoprotein" evidence="5">
    <location>
        <begin position="5"/>
        <end position="176"/>
    </location>
</feature>
<comment type="catalytic activity">
    <reaction evidence="3 4">
        <text>(R)-4'-phosphopantothenate + L-cysteine + CTP = N-[(R)-4-phosphopantothenoyl]-L-cysteine + CMP + diphosphate + H(+)</text>
        <dbReference type="Rhea" id="RHEA:19397"/>
        <dbReference type="ChEBI" id="CHEBI:10986"/>
        <dbReference type="ChEBI" id="CHEBI:15378"/>
        <dbReference type="ChEBI" id="CHEBI:33019"/>
        <dbReference type="ChEBI" id="CHEBI:35235"/>
        <dbReference type="ChEBI" id="CHEBI:37563"/>
        <dbReference type="ChEBI" id="CHEBI:59458"/>
        <dbReference type="ChEBI" id="CHEBI:60377"/>
        <dbReference type="EC" id="6.3.2.5"/>
    </reaction>
</comment>
<dbReference type="GO" id="GO:0004633">
    <property type="term" value="F:phosphopantothenoylcysteine decarboxylase activity"/>
    <property type="evidence" value="ECO:0007669"/>
    <property type="project" value="UniProtKB-UniRule"/>
</dbReference>
<dbReference type="HAMAP" id="MF_02225">
    <property type="entry name" value="CoaBC"/>
    <property type="match status" value="1"/>
</dbReference>
<evidence type="ECO:0000256" key="2">
    <source>
        <dbReference type="ARBA" id="ARBA00023239"/>
    </source>
</evidence>
<dbReference type="GO" id="GO:0046872">
    <property type="term" value="F:metal ion binding"/>
    <property type="evidence" value="ECO:0007669"/>
    <property type="project" value="UniProtKB-KW"/>
</dbReference>
<organism evidence="7 8">
    <name type="scientific">Mucilaginibacter agri</name>
    <dbReference type="NCBI Taxonomy" id="2695265"/>
    <lineage>
        <taxon>Bacteria</taxon>
        <taxon>Pseudomonadati</taxon>
        <taxon>Bacteroidota</taxon>
        <taxon>Sphingobacteriia</taxon>
        <taxon>Sphingobacteriales</taxon>
        <taxon>Sphingobacteriaceae</taxon>
        <taxon>Mucilaginibacter</taxon>
    </lineage>
</organism>
<dbReference type="Pfam" id="PF02441">
    <property type="entry name" value="Flavoprotein"/>
    <property type="match status" value="1"/>
</dbReference>
<feature type="region of interest" description="Phosphopantothenate--cysteine ligase" evidence="3">
    <location>
        <begin position="190"/>
        <end position="400"/>
    </location>
</feature>
<feature type="region of interest" description="Phosphopantothenoylcysteine decarboxylase" evidence="3">
    <location>
        <begin position="1"/>
        <end position="189"/>
    </location>
</feature>
<dbReference type="AlphaFoldDB" id="A0A966DS44"/>
<dbReference type="GO" id="GO:0015937">
    <property type="term" value="P:coenzyme A biosynthetic process"/>
    <property type="evidence" value="ECO:0007669"/>
    <property type="project" value="UniProtKB-UniRule"/>
</dbReference>
<evidence type="ECO:0000313" key="7">
    <source>
        <dbReference type="EMBL" id="NCD67946.1"/>
    </source>
</evidence>
<comment type="pathway">
    <text evidence="3 4">Cofactor biosynthesis; coenzyme A biosynthesis; CoA from (R)-pantothenate: step 3/5.</text>
</comment>
<comment type="catalytic activity">
    <reaction evidence="3 4">
        <text>N-[(R)-4-phosphopantothenoyl]-L-cysteine + H(+) = (R)-4'-phosphopantetheine + CO2</text>
        <dbReference type="Rhea" id="RHEA:16793"/>
        <dbReference type="ChEBI" id="CHEBI:15378"/>
        <dbReference type="ChEBI" id="CHEBI:16526"/>
        <dbReference type="ChEBI" id="CHEBI:59458"/>
        <dbReference type="ChEBI" id="CHEBI:61723"/>
        <dbReference type="EC" id="4.1.1.36"/>
    </reaction>
</comment>
<feature type="binding site" evidence="3">
    <location>
        <position position="279"/>
    </location>
    <ligand>
        <name>CTP</name>
        <dbReference type="ChEBI" id="CHEBI:37563"/>
    </ligand>
</feature>
<reference evidence="7" key="1">
    <citation type="submission" date="2020-01" db="EMBL/GenBank/DDBJ databases">
        <authorList>
            <person name="Seo Y.L."/>
        </authorList>
    </citation>
    <scope>NUCLEOTIDE SEQUENCE</scope>
    <source>
        <strain evidence="7">R11</strain>
    </source>
</reference>
<dbReference type="GO" id="GO:0071513">
    <property type="term" value="C:phosphopantothenoylcysteine decarboxylase complex"/>
    <property type="evidence" value="ECO:0007669"/>
    <property type="project" value="TreeGrafter"/>
</dbReference>
<comment type="similarity">
    <text evidence="3 4">In the N-terminal section; belongs to the HFCD (homo-oligomeric flavin containing Cys decarboxylase) superfamily.</text>
</comment>
<evidence type="ECO:0000259" key="5">
    <source>
        <dbReference type="Pfam" id="PF02441"/>
    </source>
</evidence>
<comment type="pathway">
    <text evidence="3 4">Cofactor biosynthesis; coenzyme A biosynthesis; CoA from (R)-pantothenate: step 2/5.</text>
</comment>
<dbReference type="InterPro" id="IPR036551">
    <property type="entry name" value="Flavin_trans-like"/>
</dbReference>
<dbReference type="GO" id="GO:0004632">
    <property type="term" value="F:phosphopantothenate--cysteine ligase activity"/>
    <property type="evidence" value="ECO:0007669"/>
    <property type="project" value="UniProtKB-UniRule"/>
</dbReference>
<keyword evidence="3 4" id="KW-0288">FMN</keyword>
<keyword evidence="3 4" id="KW-0436">Ligase</keyword>
<keyword evidence="3" id="KW-0479">Metal-binding</keyword>
<comment type="function">
    <text evidence="4">Catalyzes two steps in the biosynthesis of coenzyme A. In the first step cysteine is conjugated to 4'-phosphopantothenate to form 4-phosphopantothenoylcysteine, in the latter compound is decarboxylated to form 4'-phosphopantotheine.</text>
</comment>
<dbReference type="Gene3D" id="3.40.50.10300">
    <property type="entry name" value="CoaB-like"/>
    <property type="match status" value="1"/>
</dbReference>
<keyword evidence="1 3" id="KW-0210">Decarboxylase</keyword>
<feature type="binding site" evidence="3">
    <location>
        <position position="324"/>
    </location>
    <ligand>
        <name>CTP</name>
        <dbReference type="ChEBI" id="CHEBI:37563"/>
    </ligand>
</feature>
<feature type="domain" description="DNA/pantothenate metabolism flavoprotein C-terminal" evidence="6">
    <location>
        <begin position="186"/>
        <end position="396"/>
    </location>
</feature>
<gene>
    <name evidence="3 7" type="primary">coaBC</name>
    <name evidence="7" type="ORF">GSY63_01095</name>
</gene>
<feature type="binding site" evidence="3">
    <location>
        <position position="338"/>
    </location>
    <ligand>
        <name>CTP</name>
        <dbReference type="ChEBI" id="CHEBI:37563"/>
    </ligand>
</feature>
<dbReference type="GO" id="GO:0010181">
    <property type="term" value="F:FMN binding"/>
    <property type="evidence" value="ECO:0007669"/>
    <property type="project" value="UniProtKB-UniRule"/>
</dbReference>
<evidence type="ECO:0000256" key="3">
    <source>
        <dbReference type="HAMAP-Rule" id="MF_02225"/>
    </source>
</evidence>
<dbReference type="EC" id="6.3.2.5" evidence="3"/>
<dbReference type="NCBIfam" id="TIGR00521">
    <property type="entry name" value="coaBC_dfp"/>
    <property type="match status" value="1"/>
</dbReference>
<comment type="caution">
    <text evidence="7">The sequence shown here is derived from an EMBL/GenBank/DDBJ whole genome shotgun (WGS) entry which is preliminary data.</text>
</comment>
<comment type="function">
    <text evidence="3">Catalyzes two sequential steps in the biosynthesis of coenzyme A. In the first step cysteine is conjugated to 4'-phosphopantothenate to form 4-phosphopantothenoylcysteine. In the second step the latter compound is decarboxylated to form 4'-phosphopantotheine.</text>
</comment>
<dbReference type="GO" id="GO:0015941">
    <property type="term" value="P:pantothenate catabolic process"/>
    <property type="evidence" value="ECO:0007669"/>
    <property type="project" value="InterPro"/>
</dbReference>
<keyword evidence="8" id="KW-1185">Reference proteome</keyword>
<dbReference type="SUPFAM" id="SSF102645">
    <property type="entry name" value="CoaB-like"/>
    <property type="match status" value="1"/>
</dbReference>
<dbReference type="EMBL" id="WWEO01000032">
    <property type="protein sequence ID" value="NCD67946.1"/>
    <property type="molecule type" value="Genomic_DNA"/>
</dbReference>
<dbReference type="Pfam" id="PF04127">
    <property type="entry name" value="DFP"/>
    <property type="match status" value="1"/>
</dbReference>
<name>A0A966DS44_9SPHI</name>
<keyword evidence="3 4" id="KW-0285">Flavoprotein</keyword>
<comment type="caution">
    <text evidence="3">Lacks conserved residue(s) required for the propagation of feature annotation.</text>
</comment>
<dbReference type="Gene3D" id="3.40.50.1950">
    <property type="entry name" value="Flavin prenyltransferase-like"/>
    <property type="match status" value="1"/>
</dbReference>
<evidence type="ECO:0000256" key="1">
    <source>
        <dbReference type="ARBA" id="ARBA00022793"/>
    </source>
</evidence>
<sequence length="400" mass="43229">MLEGKKIVLGVCGSIAAYKSAYLVRALIKAGAEVQVVLTKSATDFITPLTLSTLSKKPALVNYFAPETGEWNNHVAFGLWADMMIIAPASADTLAKMANGQCDNLLTAIYLSAKCPVYFAPAMDLDMWIHPATQSNIAKLLSFGNIMIPPESGELASGLHGEGRMAEPDNIVDFLAASLNKKQLLVNQHILVTAGPTYEAIDPVRFIGNHSSGKMGFAIANELAEMGATVTLVAGPTSEITQAKNIKRYNVTSAAEMLQACELHFKTAKACVMSAAVADYTPIDPAKQKIKKQDSNLQIELKKTVDILKVLGEQKRADQVLAGFALETDHEEENAIAKLQKKNLDFIVLNSLNDSGAGFKTDTNKITIIDKQFHKTTYSLKSKTQVAQDICAKLTELILA</sequence>
<dbReference type="InterPro" id="IPR035929">
    <property type="entry name" value="CoaB-like_sf"/>
</dbReference>
<accession>A0A966DS44</accession>
<dbReference type="PANTHER" id="PTHR14359:SF6">
    <property type="entry name" value="PHOSPHOPANTOTHENOYLCYSTEINE DECARBOXYLASE"/>
    <property type="match status" value="1"/>
</dbReference>
<evidence type="ECO:0000256" key="4">
    <source>
        <dbReference type="RuleBase" id="RU364078"/>
    </source>
</evidence>
<dbReference type="InterPro" id="IPR005252">
    <property type="entry name" value="CoaBC"/>
</dbReference>
<feature type="binding site" evidence="3">
    <location>
        <position position="342"/>
    </location>
    <ligand>
        <name>CTP</name>
        <dbReference type="ChEBI" id="CHEBI:37563"/>
    </ligand>
</feature>
<dbReference type="PANTHER" id="PTHR14359">
    <property type="entry name" value="HOMO-OLIGOMERIC FLAVIN CONTAINING CYS DECARBOXYLASE FAMILY"/>
    <property type="match status" value="1"/>
</dbReference>
<keyword evidence="2 3" id="KW-0456">Lyase</keyword>
<dbReference type="RefSeq" id="WP_166584003.1">
    <property type="nucleotide sequence ID" value="NZ_WWEO01000032.1"/>
</dbReference>
<dbReference type="SUPFAM" id="SSF52507">
    <property type="entry name" value="Homo-oligomeric flavin-containing Cys decarboxylases, HFCD"/>
    <property type="match status" value="1"/>
</dbReference>
<evidence type="ECO:0000259" key="6">
    <source>
        <dbReference type="Pfam" id="PF04127"/>
    </source>
</evidence>
<keyword evidence="3" id="KW-0511">Multifunctional enzyme</keyword>
<proteinExistence type="inferred from homology"/>
<comment type="cofactor">
    <cofactor evidence="3">
        <name>Mg(2+)</name>
        <dbReference type="ChEBI" id="CHEBI:18420"/>
    </cofactor>
</comment>
<dbReference type="EC" id="4.1.1.36" evidence="3"/>